<feature type="non-terminal residue" evidence="1">
    <location>
        <position position="1"/>
    </location>
</feature>
<dbReference type="EMBL" id="MU167351">
    <property type="protein sequence ID" value="KAG0142333.1"/>
    <property type="molecule type" value="Genomic_DNA"/>
</dbReference>
<protein>
    <submittedName>
        <fullName evidence="1">Uncharacterized protein</fullName>
    </submittedName>
</protein>
<accession>A0A9P6NAF8</accession>
<dbReference type="AlphaFoldDB" id="A0A9P6NAF8"/>
<evidence type="ECO:0000313" key="2">
    <source>
        <dbReference type="Proteomes" id="UP000886653"/>
    </source>
</evidence>
<reference evidence="1" key="1">
    <citation type="submission" date="2013-11" db="EMBL/GenBank/DDBJ databases">
        <title>Genome sequence of the fusiform rust pathogen reveals effectors for host alternation and coevolution with pine.</title>
        <authorList>
            <consortium name="DOE Joint Genome Institute"/>
            <person name="Smith K."/>
            <person name="Pendleton A."/>
            <person name="Kubisiak T."/>
            <person name="Anderson C."/>
            <person name="Salamov A."/>
            <person name="Aerts A."/>
            <person name="Riley R."/>
            <person name="Clum A."/>
            <person name="Lindquist E."/>
            <person name="Ence D."/>
            <person name="Campbell M."/>
            <person name="Kronenberg Z."/>
            <person name="Feau N."/>
            <person name="Dhillon B."/>
            <person name="Hamelin R."/>
            <person name="Burleigh J."/>
            <person name="Smith J."/>
            <person name="Yandell M."/>
            <person name="Nelson C."/>
            <person name="Grigoriev I."/>
            <person name="Davis J."/>
        </authorList>
    </citation>
    <scope>NUCLEOTIDE SEQUENCE</scope>
    <source>
        <strain evidence="1">G11</strain>
    </source>
</reference>
<evidence type="ECO:0000313" key="1">
    <source>
        <dbReference type="EMBL" id="KAG0142333.1"/>
    </source>
</evidence>
<dbReference type="Proteomes" id="UP000886653">
    <property type="component" value="Unassembled WGS sequence"/>
</dbReference>
<keyword evidence="2" id="KW-1185">Reference proteome</keyword>
<comment type="caution">
    <text evidence="1">The sequence shown here is derived from an EMBL/GenBank/DDBJ whole genome shotgun (WGS) entry which is preliminary data.</text>
</comment>
<name>A0A9P6NAF8_9BASI</name>
<proteinExistence type="predicted"/>
<gene>
    <name evidence="1" type="ORF">CROQUDRAFT_662629</name>
</gene>
<organism evidence="1 2">
    <name type="scientific">Cronartium quercuum f. sp. fusiforme G11</name>
    <dbReference type="NCBI Taxonomy" id="708437"/>
    <lineage>
        <taxon>Eukaryota</taxon>
        <taxon>Fungi</taxon>
        <taxon>Dikarya</taxon>
        <taxon>Basidiomycota</taxon>
        <taxon>Pucciniomycotina</taxon>
        <taxon>Pucciniomycetes</taxon>
        <taxon>Pucciniales</taxon>
        <taxon>Coleosporiaceae</taxon>
        <taxon>Cronartium</taxon>
    </lineage>
</organism>
<sequence>PTSIKQIWIDMYPWLPSCRINRNHLIKADGNYPDLDLKLPERFLLPLVKECLSVVAEYT</sequence>